<evidence type="ECO:0000313" key="3">
    <source>
        <dbReference type="EMBL" id="MDJ1130553.1"/>
    </source>
</evidence>
<dbReference type="PANTHER" id="PTHR30466">
    <property type="entry name" value="FLAVIN REDUCTASE"/>
    <property type="match status" value="1"/>
</dbReference>
<accession>A0ABT6ZNE0</accession>
<evidence type="ECO:0000259" key="2">
    <source>
        <dbReference type="SMART" id="SM00903"/>
    </source>
</evidence>
<proteinExistence type="predicted"/>
<name>A0ABT6ZNE0_9ACTN</name>
<feature type="domain" description="Flavin reductase like" evidence="2">
    <location>
        <begin position="20"/>
        <end position="168"/>
    </location>
</feature>
<dbReference type="Pfam" id="PF01613">
    <property type="entry name" value="Flavin_Reduct"/>
    <property type="match status" value="1"/>
</dbReference>
<dbReference type="SMART" id="SM00903">
    <property type="entry name" value="Flavin_Reduct"/>
    <property type="match status" value="1"/>
</dbReference>
<comment type="caution">
    <text evidence="3">The sequence shown here is derived from an EMBL/GenBank/DDBJ whole genome shotgun (WGS) entry which is preliminary data.</text>
</comment>
<sequence length="186" mass="19174">MSPPGAAPGTVGTEGLRACMRLFPTGVALLTAGSGESATGMSVNSVISVSLTPPLVLVSVHHAARINRRLLDDRVFALSFLTAEQTGLTRTFAAADRPVGAMAVNVLGGVLKDSGVPFAAGASATIECVLQRAVPVEDHVLVIGRVTAARLNPVLAPPQVSYQGTFTTVRQAGQPEKPEKKEHADG</sequence>
<dbReference type="SUPFAM" id="SSF50475">
    <property type="entry name" value="FMN-binding split barrel"/>
    <property type="match status" value="1"/>
</dbReference>
<dbReference type="RefSeq" id="WP_274039770.1">
    <property type="nucleotide sequence ID" value="NZ_JANCPR020000001.1"/>
</dbReference>
<gene>
    <name evidence="3" type="ORF">NMN56_001015</name>
</gene>
<dbReference type="Proteomes" id="UP001214441">
    <property type="component" value="Unassembled WGS sequence"/>
</dbReference>
<protein>
    <submittedName>
        <fullName evidence="3">Flavin reductase family protein</fullName>
    </submittedName>
</protein>
<dbReference type="InterPro" id="IPR012349">
    <property type="entry name" value="Split_barrel_FMN-bd"/>
</dbReference>
<dbReference type="PANTHER" id="PTHR30466:SF1">
    <property type="entry name" value="FMN REDUCTASE (NADH) RUTF"/>
    <property type="match status" value="1"/>
</dbReference>
<dbReference type="Gene3D" id="2.30.110.10">
    <property type="entry name" value="Electron Transport, Fmn-binding Protein, Chain A"/>
    <property type="match status" value="1"/>
</dbReference>
<dbReference type="InterPro" id="IPR050268">
    <property type="entry name" value="NADH-dep_flavin_reductase"/>
</dbReference>
<evidence type="ECO:0000313" key="4">
    <source>
        <dbReference type="Proteomes" id="UP001214441"/>
    </source>
</evidence>
<reference evidence="3 4" key="1">
    <citation type="submission" date="2023-05" db="EMBL/GenBank/DDBJ databases">
        <title>Streptantibioticus silvisoli sp. nov., acidotolerant actinomycetes 1 from pine litter.</title>
        <authorList>
            <person name="Swiecimska M."/>
            <person name="Golinska P."/>
            <person name="Sangal V."/>
            <person name="Wachnowicz B."/>
            <person name="Goodfellow M."/>
        </authorList>
    </citation>
    <scope>NUCLEOTIDE SEQUENCE [LARGE SCALE GENOMIC DNA]</scope>
    <source>
        <strain evidence="3 4">DSM 42109</strain>
    </source>
</reference>
<organism evidence="3 4">
    <name type="scientific">Streptomyces iconiensis</name>
    <dbReference type="NCBI Taxonomy" id="1384038"/>
    <lineage>
        <taxon>Bacteria</taxon>
        <taxon>Bacillati</taxon>
        <taxon>Actinomycetota</taxon>
        <taxon>Actinomycetes</taxon>
        <taxon>Kitasatosporales</taxon>
        <taxon>Streptomycetaceae</taxon>
        <taxon>Streptomyces</taxon>
    </lineage>
</organism>
<keyword evidence="1" id="KW-0560">Oxidoreductase</keyword>
<keyword evidence="4" id="KW-1185">Reference proteome</keyword>
<dbReference type="EMBL" id="JANCPR020000001">
    <property type="protein sequence ID" value="MDJ1130553.1"/>
    <property type="molecule type" value="Genomic_DNA"/>
</dbReference>
<evidence type="ECO:0000256" key="1">
    <source>
        <dbReference type="ARBA" id="ARBA00023002"/>
    </source>
</evidence>
<dbReference type="InterPro" id="IPR002563">
    <property type="entry name" value="Flavin_Rdtase-like_dom"/>
</dbReference>